<dbReference type="RefSeq" id="WP_024104531.1">
    <property type="nucleotide sequence ID" value="NZ_CP162003.1"/>
</dbReference>
<dbReference type="AlphaFoldDB" id="A0AAX1C5B9"/>
<organism evidence="1 2">
    <name type="scientific">Dickeya dianthicola</name>
    <dbReference type="NCBI Taxonomy" id="204039"/>
    <lineage>
        <taxon>Bacteria</taxon>
        <taxon>Pseudomonadati</taxon>
        <taxon>Pseudomonadota</taxon>
        <taxon>Gammaproteobacteria</taxon>
        <taxon>Enterobacterales</taxon>
        <taxon>Pectobacteriaceae</taxon>
        <taxon>Dickeya</taxon>
    </lineage>
</organism>
<protein>
    <submittedName>
        <fullName evidence="1">Uncharacterized protein</fullName>
    </submittedName>
</protein>
<name>A0AAX1C5B9_9GAMM</name>
<dbReference type="Proteomes" id="UP000245055">
    <property type="component" value="Unassembled WGS sequence"/>
</dbReference>
<gene>
    <name evidence="1" type="ORF">DF213_13510</name>
</gene>
<sequence length="99" mass="11198">MASEIAIIRLPAPVVTLQQFAELEGVSERTAYRWTTGDNPRVPIEPRKINKGCKKAGGPIRIYYARYKEAQMREALGHSRFQIVFDNSLYGNHRGVGHV</sequence>
<evidence type="ECO:0000313" key="2">
    <source>
        <dbReference type="Proteomes" id="UP000245055"/>
    </source>
</evidence>
<reference evidence="1 2" key="1">
    <citation type="submission" date="2018-05" db="EMBL/GenBank/DDBJ databases">
        <title>Genomic diversity of pathogens causing Blackleg of Potato in Pakistan.</title>
        <authorList>
            <person name="Sarfraz S."/>
            <person name="Riaz K."/>
            <person name="Oulghazi S."/>
            <person name="Cigna J."/>
            <person name="Sahi S.T."/>
            <person name="Khan S.H."/>
            <person name="Hameed A."/>
            <person name="Faure D."/>
        </authorList>
    </citation>
    <scope>NUCLEOTIDE SEQUENCE [LARGE SCALE GENOMIC DNA]</scope>
    <source>
        <strain evidence="1 2">SS70</strain>
    </source>
</reference>
<evidence type="ECO:0000313" key="1">
    <source>
        <dbReference type="EMBL" id="PWD72577.1"/>
    </source>
</evidence>
<proteinExistence type="predicted"/>
<accession>A0AAX1C5B9</accession>
<comment type="caution">
    <text evidence="1">The sequence shown here is derived from an EMBL/GenBank/DDBJ whole genome shotgun (WGS) entry which is preliminary data.</text>
</comment>
<dbReference type="EMBL" id="QESZ01000018">
    <property type="protein sequence ID" value="PWD72577.1"/>
    <property type="molecule type" value="Genomic_DNA"/>
</dbReference>